<proteinExistence type="predicted"/>
<sequence length="92" mass="10283">MFASAPLGSTALTLCDESMVRIHFGIAKQAEFRMKFNDVSPDPSCFPTPFLEAFMARTDSVRVAVVGYGYWGSKHMRVLRDCWVTGWARSAT</sequence>
<dbReference type="Proteomes" id="UP000584374">
    <property type="component" value="Unassembled WGS sequence"/>
</dbReference>
<organism evidence="1 2">
    <name type="scientific">Saccharopolyspora phatthalungensis</name>
    <dbReference type="NCBI Taxonomy" id="664693"/>
    <lineage>
        <taxon>Bacteria</taxon>
        <taxon>Bacillati</taxon>
        <taxon>Actinomycetota</taxon>
        <taxon>Actinomycetes</taxon>
        <taxon>Pseudonocardiales</taxon>
        <taxon>Pseudonocardiaceae</taxon>
        <taxon>Saccharopolyspora</taxon>
    </lineage>
</organism>
<comment type="caution">
    <text evidence="1">The sequence shown here is derived from an EMBL/GenBank/DDBJ whole genome shotgun (WGS) entry which is preliminary data.</text>
</comment>
<name>A0A840QI19_9PSEU</name>
<accession>A0A840QI19</accession>
<evidence type="ECO:0000313" key="2">
    <source>
        <dbReference type="Proteomes" id="UP000584374"/>
    </source>
</evidence>
<gene>
    <name evidence="1" type="ORF">BJ970_007501</name>
</gene>
<evidence type="ECO:0000313" key="1">
    <source>
        <dbReference type="EMBL" id="MBB5159901.1"/>
    </source>
</evidence>
<protein>
    <submittedName>
        <fullName evidence="1">Uncharacterized protein</fullName>
    </submittedName>
</protein>
<dbReference type="AlphaFoldDB" id="A0A840QI19"/>
<dbReference type="EMBL" id="JACHIW010000003">
    <property type="protein sequence ID" value="MBB5159901.1"/>
    <property type="molecule type" value="Genomic_DNA"/>
</dbReference>
<keyword evidence="2" id="KW-1185">Reference proteome</keyword>
<reference evidence="1 2" key="1">
    <citation type="submission" date="2020-08" db="EMBL/GenBank/DDBJ databases">
        <title>Sequencing the genomes of 1000 actinobacteria strains.</title>
        <authorList>
            <person name="Klenk H.-P."/>
        </authorList>
    </citation>
    <scope>NUCLEOTIDE SEQUENCE [LARGE SCALE GENOMIC DNA]</scope>
    <source>
        <strain evidence="1 2">DSM 45584</strain>
    </source>
</reference>